<dbReference type="InterPro" id="IPR027417">
    <property type="entry name" value="P-loop_NTPase"/>
</dbReference>
<dbReference type="AlphaFoldDB" id="A0A2H9TNY9"/>
<dbReference type="Proteomes" id="UP000240830">
    <property type="component" value="Unassembled WGS sequence"/>
</dbReference>
<dbReference type="InterPro" id="IPR050742">
    <property type="entry name" value="Helicase_Restrict-Modif_Enz"/>
</dbReference>
<dbReference type="GO" id="GO:0000403">
    <property type="term" value="F:Y-form DNA binding"/>
    <property type="evidence" value="ECO:0007669"/>
    <property type="project" value="TreeGrafter"/>
</dbReference>
<dbReference type="GO" id="GO:0036121">
    <property type="term" value="F:double-stranded DNA helicase activity"/>
    <property type="evidence" value="ECO:0007669"/>
    <property type="project" value="TreeGrafter"/>
</dbReference>
<accession>A0A2H9TNY9</accession>
<dbReference type="EMBL" id="MTSL01000063">
    <property type="protein sequence ID" value="PJF19456.1"/>
    <property type="molecule type" value="Genomic_DNA"/>
</dbReference>
<keyword evidence="1" id="KW-0347">Helicase</keyword>
<feature type="domain" description="Helicase C-terminal" evidence="3">
    <location>
        <begin position="299"/>
        <end position="456"/>
    </location>
</feature>
<dbReference type="InterPro" id="IPR001650">
    <property type="entry name" value="Helicase_C-like"/>
</dbReference>
<dbReference type="Pfam" id="PF00271">
    <property type="entry name" value="Helicase_C"/>
    <property type="match status" value="1"/>
</dbReference>
<dbReference type="InterPro" id="IPR006935">
    <property type="entry name" value="Helicase/UvrB_N"/>
</dbReference>
<dbReference type="SMART" id="SM00490">
    <property type="entry name" value="HELICc"/>
    <property type="match status" value="1"/>
</dbReference>
<dbReference type="GO" id="GO:0061749">
    <property type="term" value="F:forked DNA-dependent helicase activity"/>
    <property type="evidence" value="ECO:0007669"/>
    <property type="project" value="TreeGrafter"/>
</dbReference>
<dbReference type="Gene3D" id="3.40.50.300">
    <property type="entry name" value="P-loop containing nucleotide triphosphate hydrolases"/>
    <property type="match status" value="2"/>
</dbReference>
<organism evidence="4 5">
    <name type="scientific">Paramicrosporidium saccamoebae</name>
    <dbReference type="NCBI Taxonomy" id="1246581"/>
    <lineage>
        <taxon>Eukaryota</taxon>
        <taxon>Fungi</taxon>
        <taxon>Fungi incertae sedis</taxon>
        <taxon>Cryptomycota</taxon>
        <taxon>Cryptomycota incertae sedis</taxon>
        <taxon>Paramicrosporidium</taxon>
    </lineage>
</organism>
<evidence type="ECO:0000256" key="1">
    <source>
        <dbReference type="ARBA" id="ARBA00022806"/>
    </source>
</evidence>
<dbReference type="SUPFAM" id="SSF52540">
    <property type="entry name" value="P-loop containing nucleoside triphosphate hydrolases"/>
    <property type="match status" value="1"/>
</dbReference>
<dbReference type="Pfam" id="PF04851">
    <property type="entry name" value="ResIII"/>
    <property type="match status" value="1"/>
</dbReference>
<evidence type="ECO:0000259" key="3">
    <source>
        <dbReference type="PROSITE" id="PS51194"/>
    </source>
</evidence>
<dbReference type="PROSITE" id="PS51192">
    <property type="entry name" value="HELICASE_ATP_BIND_1"/>
    <property type="match status" value="1"/>
</dbReference>
<evidence type="ECO:0000259" key="2">
    <source>
        <dbReference type="PROSITE" id="PS51192"/>
    </source>
</evidence>
<dbReference type="PANTHER" id="PTHR47396">
    <property type="entry name" value="TYPE I RESTRICTION ENZYME ECOKI R PROTEIN"/>
    <property type="match status" value="1"/>
</dbReference>
<dbReference type="PANTHER" id="PTHR47396:SF1">
    <property type="entry name" value="ATP-DEPENDENT HELICASE IRC3-RELATED"/>
    <property type="match status" value="1"/>
</dbReference>
<dbReference type="STRING" id="1246581.A0A2H9TNY9"/>
<evidence type="ECO:0000313" key="4">
    <source>
        <dbReference type="EMBL" id="PJF19456.1"/>
    </source>
</evidence>
<dbReference type="PROSITE" id="PS51194">
    <property type="entry name" value="HELICASE_CTER"/>
    <property type="match status" value="1"/>
</dbReference>
<dbReference type="GO" id="GO:0016787">
    <property type="term" value="F:hydrolase activity"/>
    <property type="evidence" value="ECO:0007669"/>
    <property type="project" value="InterPro"/>
</dbReference>
<reference evidence="4 5" key="1">
    <citation type="submission" date="2016-10" db="EMBL/GenBank/DDBJ databases">
        <title>The genome of Paramicrosporidium saccamoebae is the missing link in understanding Cryptomycota and Microsporidia evolution.</title>
        <authorList>
            <person name="Quandt C.A."/>
            <person name="Beaudet D."/>
            <person name="Corsaro D."/>
            <person name="Michel R."/>
            <person name="Corradi N."/>
            <person name="James T."/>
        </authorList>
    </citation>
    <scope>NUCLEOTIDE SEQUENCE [LARGE SCALE GENOMIC DNA]</scope>
    <source>
        <strain evidence="4 5">KSL3</strain>
    </source>
</reference>
<feature type="domain" description="Helicase ATP-binding" evidence="2">
    <location>
        <begin position="68"/>
        <end position="250"/>
    </location>
</feature>
<comment type="caution">
    <text evidence="4">The sequence shown here is derived from an EMBL/GenBank/DDBJ whole genome shotgun (WGS) entry which is preliminary data.</text>
</comment>
<evidence type="ECO:0000313" key="5">
    <source>
        <dbReference type="Proteomes" id="UP000240830"/>
    </source>
</evidence>
<keyword evidence="1" id="KW-0378">Hydrolase</keyword>
<proteinExistence type="predicted"/>
<keyword evidence="5" id="KW-1185">Reference proteome</keyword>
<dbReference type="GO" id="GO:0032042">
    <property type="term" value="P:mitochondrial DNA metabolic process"/>
    <property type="evidence" value="ECO:0007669"/>
    <property type="project" value="TreeGrafter"/>
</dbReference>
<dbReference type="GO" id="GO:0005524">
    <property type="term" value="F:ATP binding"/>
    <property type="evidence" value="ECO:0007669"/>
    <property type="project" value="InterPro"/>
</dbReference>
<dbReference type="OrthoDB" id="16911at2759"/>
<sequence length="657" mass="74622">MDGYLHVRWWKEGEITRVVGPENERGPPVPWHKFLFFETIFRGYKIAHKIFGIPLRPYQEDCIQVCLDEYAKGVRRQAVSLPVGSGKTVLFSLVNYILQVVFANLISRLPQLKSGANKVLVLAHREELLIQAQRQIQRVAPHLKVAIERGRYWSNHEDDDVIIASVPTLGRSDSAARLERFDFKSFKAIIVDEAHHSVADTYLRIMRHFRVISQDGSRPESEALVWGCSATFRRNDELVLGSVFEKIIYHVDIATLMNEGFLCRVETKEIYTDIDLCKVKMIRGDFEMRELSLAIDTPVRNELVAAMWDEIANKKNAKKATIVFALTVEHARNLAAAFGELGTRTALITGETNESTRKAILAQFCAGEIPVLLNCAVLTEGTDLPITDCIVMTRPTCNSSLYIQMVGRGLRMHDGKQSCLVLDFIDKIRSKNRSLITFPSLFAAKQEYETGEREGDCESKPKYRPGEVDPSKISIKVQSKSLHEQPASSPGFGLAWILLDSDHFALATRSGNYVLELDPENRGRGKLLSVEKCRTPIPSLRKSRVYYETEAISKEWCPVHEIVPQLITRLEDEGNIDSVRVDAYWRRIAPLTPNQKSLLFKVLVQIPGIDSSCLAQVHSWSVGRASDLITKYYLRYRLLKRPFENFKDYISGVETYK</sequence>
<dbReference type="SMART" id="SM00487">
    <property type="entry name" value="DEXDc"/>
    <property type="match status" value="1"/>
</dbReference>
<dbReference type="GO" id="GO:0070125">
    <property type="term" value="P:mitochondrial translational elongation"/>
    <property type="evidence" value="ECO:0007669"/>
    <property type="project" value="TreeGrafter"/>
</dbReference>
<gene>
    <name evidence="4" type="ORF">PSACC_00735</name>
</gene>
<dbReference type="InterPro" id="IPR014001">
    <property type="entry name" value="Helicase_ATP-bd"/>
</dbReference>
<evidence type="ECO:0008006" key="6">
    <source>
        <dbReference type="Google" id="ProtNLM"/>
    </source>
</evidence>
<dbReference type="GO" id="GO:0005759">
    <property type="term" value="C:mitochondrial matrix"/>
    <property type="evidence" value="ECO:0007669"/>
    <property type="project" value="TreeGrafter"/>
</dbReference>
<keyword evidence="1" id="KW-0547">Nucleotide-binding</keyword>
<keyword evidence="1" id="KW-0067">ATP-binding</keyword>
<name>A0A2H9TNY9_9FUNG</name>
<protein>
    <recommendedName>
        <fullName evidence="6">P-loop containing nucleoside triphosphate hydrolase protein</fullName>
    </recommendedName>
</protein>